<proteinExistence type="predicted"/>
<name>W4HDA6_APHAT</name>
<dbReference type="VEuPathDB" id="FungiDB:H257_00628"/>
<dbReference type="RefSeq" id="XP_009821694.1">
    <property type="nucleotide sequence ID" value="XM_009823392.1"/>
</dbReference>
<evidence type="ECO:0000313" key="1">
    <source>
        <dbReference type="EMBL" id="ETV89294.1"/>
    </source>
</evidence>
<dbReference type="EMBL" id="KI913114">
    <property type="protein sequence ID" value="ETV89294.1"/>
    <property type="molecule type" value="Genomic_DNA"/>
</dbReference>
<dbReference type="AlphaFoldDB" id="W4HDA6"/>
<reference evidence="1" key="1">
    <citation type="submission" date="2013-12" db="EMBL/GenBank/DDBJ databases">
        <title>The Genome Sequence of Aphanomyces astaci APO3.</title>
        <authorList>
            <consortium name="The Broad Institute Genomics Platform"/>
            <person name="Russ C."/>
            <person name="Tyler B."/>
            <person name="van West P."/>
            <person name="Dieguez-Uribeondo J."/>
            <person name="Young S.K."/>
            <person name="Zeng Q."/>
            <person name="Gargeya S."/>
            <person name="Fitzgerald M."/>
            <person name="Abouelleil A."/>
            <person name="Alvarado L."/>
            <person name="Chapman S.B."/>
            <person name="Gainer-Dewar J."/>
            <person name="Goldberg J."/>
            <person name="Griggs A."/>
            <person name="Gujja S."/>
            <person name="Hansen M."/>
            <person name="Howarth C."/>
            <person name="Imamovic A."/>
            <person name="Ireland A."/>
            <person name="Larimer J."/>
            <person name="McCowan C."/>
            <person name="Murphy C."/>
            <person name="Pearson M."/>
            <person name="Poon T.W."/>
            <person name="Priest M."/>
            <person name="Roberts A."/>
            <person name="Saif S."/>
            <person name="Shea T."/>
            <person name="Sykes S."/>
            <person name="Wortman J."/>
            <person name="Nusbaum C."/>
            <person name="Birren B."/>
        </authorList>
    </citation>
    <scope>NUCLEOTIDE SEQUENCE [LARGE SCALE GENOMIC DNA]</scope>
    <source>
        <strain evidence="1">APO3</strain>
    </source>
</reference>
<sequence length="385" mass="43153">MGQRRWRMDRKGRLVVVRKTSYERVRCYWWMLRPSKGRGFQSRRRRVQAILSASASRAGMVPLGFIWRQKKVPSTGSVVHTAPVTRQHGSLSNERCFNVRGNVNLDVVRTAGARGMPAKPAVVAASVESERLEAQVAVGVVRPQLGRDHKEMVSSTKAREPTDQFLHPWPREFAVVEAEHERDHAMVGHVGAFFNHKPAVVDLEPRTSGGGIVEGRECPGVDRFPHMRRSFPHHLAAVKGRPWPPRHPIPDILLAVGGKYHVERRRVHAISAKSEPMNLYRIRTDSGNVVRLLQVDAVGKRSQEKLVEAAPAVVGRCRLVPQLAKQVRHGASQGGRAFDHVLIPAYKSVVDAHAIRPKRDQVQSRQPVVNQVEATLPRESYKVVP</sequence>
<accession>W4HDA6</accession>
<protein>
    <submittedName>
        <fullName evidence="1">Uncharacterized protein</fullName>
    </submittedName>
</protein>
<dbReference type="GeneID" id="20802624"/>
<gene>
    <name evidence="1" type="ORF">H257_00628</name>
</gene>
<organism evidence="1">
    <name type="scientific">Aphanomyces astaci</name>
    <name type="common">Crayfish plague agent</name>
    <dbReference type="NCBI Taxonomy" id="112090"/>
    <lineage>
        <taxon>Eukaryota</taxon>
        <taxon>Sar</taxon>
        <taxon>Stramenopiles</taxon>
        <taxon>Oomycota</taxon>
        <taxon>Saprolegniomycetes</taxon>
        <taxon>Saprolegniales</taxon>
        <taxon>Verrucalvaceae</taxon>
        <taxon>Aphanomyces</taxon>
    </lineage>
</organism>